<dbReference type="InterPro" id="IPR035906">
    <property type="entry name" value="MetI-like_sf"/>
</dbReference>
<gene>
    <name evidence="9" type="ORF">Leucomu_14465</name>
</gene>
<evidence type="ECO:0000256" key="4">
    <source>
        <dbReference type="ARBA" id="ARBA00022692"/>
    </source>
</evidence>
<dbReference type="PANTHER" id="PTHR30151:SF0">
    <property type="entry name" value="ABC TRANSPORTER PERMEASE PROTEIN MJ0413-RELATED"/>
    <property type="match status" value="1"/>
</dbReference>
<keyword evidence="6 7" id="KW-0472">Membrane</keyword>
<evidence type="ECO:0000256" key="6">
    <source>
        <dbReference type="ARBA" id="ARBA00023136"/>
    </source>
</evidence>
<evidence type="ECO:0000256" key="1">
    <source>
        <dbReference type="ARBA" id="ARBA00004651"/>
    </source>
</evidence>
<dbReference type="Pfam" id="PF00528">
    <property type="entry name" value="BPD_transp_1"/>
    <property type="match status" value="1"/>
</dbReference>
<keyword evidence="3" id="KW-1003">Cell membrane</keyword>
<name>A0ABX5QIX2_9MICO</name>
<feature type="transmembrane region" description="Helical" evidence="7">
    <location>
        <begin position="210"/>
        <end position="232"/>
    </location>
</feature>
<evidence type="ECO:0000256" key="3">
    <source>
        <dbReference type="ARBA" id="ARBA00022475"/>
    </source>
</evidence>
<dbReference type="Gene3D" id="1.10.3720.10">
    <property type="entry name" value="MetI-like"/>
    <property type="match status" value="1"/>
</dbReference>
<organism evidence="9 10">
    <name type="scientific">Leucobacter muris</name>
    <dbReference type="NCBI Taxonomy" id="1935379"/>
    <lineage>
        <taxon>Bacteria</taxon>
        <taxon>Bacillati</taxon>
        <taxon>Actinomycetota</taxon>
        <taxon>Actinomycetes</taxon>
        <taxon>Micrococcales</taxon>
        <taxon>Microbacteriaceae</taxon>
        <taxon>Leucobacter</taxon>
    </lineage>
</organism>
<dbReference type="EMBL" id="CP035037">
    <property type="protein sequence ID" value="QAB18956.1"/>
    <property type="molecule type" value="Genomic_DNA"/>
</dbReference>
<proteinExistence type="inferred from homology"/>
<feature type="transmembrane region" description="Helical" evidence="7">
    <location>
        <begin position="238"/>
        <end position="257"/>
    </location>
</feature>
<dbReference type="CDD" id="cd06261">
    <property type="entry name" value="TM_PBP2"/>
    <property type="match status" value="1"/>
</dbReference>
<sequence length="275" mass="29680">MAQLAAEPAVGSHHGFRLRAGLSKAAWFASPFVLLIAIWLIAIPVLDVSPRVFPSFAQVLGALGEMIGDGTLWLHMGVSILRVIVGAGLAVLVGIPFGILMGMNRAVSGFFSPLLRFSVALAGIAWIPLATLWLGYGDPAVIFVVFNAVFFAIVYNTMLGVQQIPTNLIRAARSLGASPLRMFFQIYLPGAAPAIATGTRIGMGFAWRRLIAAEIIATAAGLGYSLFLARQYYETDVIILMMIVIGVLWLLMDRLLLAPLERRTVERWGARAGVE</sequence>
<comment type="subcellular location">
    <subcellularLocation>
        <location evidence="1 7">Cell membrane</location>
        <topology evidence="1 7">Multi-pass membrane protein</topology>
    </subcellularLocation>
</comment>
<keyword evidence="5 7" id="KW-1133">Transmembrane helix</keyword>
<reference evidence="9 10" key="1">
    <citation type="submission" date="2019-01" db="EMBL/GenBank/DDBJ databases">
        <title>Leucobacter muris sp. nov. isolated from the nose of a laboratory mouse.</title>
        <authorList>
            <person name="Benga L."/>
            <person name="Sproeer C."/>
            <person name="Schumann P."/>
            <person name="Verbarg S."/>
            <person name="Bunk B."/>
            <person name="Engelhardt E."/>
            <person name="Benten P.M."/>
            <person name="Sager M."/>
        </authorList>
    </citation>
    <scope>NUCLEOTIDE SEQUENCE [LARGE SCALE GENOMIC DNA]</scope>
    <source>
        <strain evidence="9 10">DSM 101948</strain>
    </source>
</reference>
<dbReference type="PANTHER" id="PTHR30151">
    <property type="entry name" value="ALKANE SULFONATE ABC TRANSPORTER-RELATED, MEMBRANE SUBUNIT"/>
    <property type="match status" value="1"/>
</dbReference>
<accession>A0ABX5QIX2</accession>
<evidence type="ECO:0000256" key="7">
    <source>
        <dbReference type="RuleBase" id="RU363032"/>
    </source>
</evidence>
<feature type="transmembrane region" description="Helical" evidence="7">
    <location>
        <begin position="140"/>
        <end position="161"/>
    </location>
</feature>
<dbReference type="RefSeq" id="WP_128387652.1">
    <property type="nucleotide sequence ID" value="NZ_CP035037.1"/>
</dbReference>
<evidence type="ECO:0000313" key="10">
    <source>
        <dbReference type="Proteomes" id="UP000285768"/>
    </source>
</evidence>
<evidence type="ECO:0000256" key="5">
    <source>
        <dbReference type="ARBA" id="ARBA00022989"/>
    </source>
</evidence>
<feature type="transmembrane region" description="Helical" evidence="7">
    <location>
        <begin position="114"/>
        <end position="134"/>
    </location>
</feature>
<dbReference type="SUPFAM" id="SSF161098">
    <property type="entry name" value="MetI-like"/>
    <property type="match status" value="1"/>
</dbReference>
<evidence type="ECO:0000259" key="8">
    <source>
        <dbReference type="PROSITE" id="PS50928"/>
    </source>
</evidence>
<keyword evidence="2 7" id="KW-0813">Transport</keyword>
<evidence type="ECO:0000313" key="9">
    <source>
        <dbReference type="EMBL" id="QAB18956.1"/>
    </source>
</evidence>
<dbReference type="InterPro" id="IPR000515">
    <property type="entry name" value="MetI-like"/>
</dbReference>
<feature type="transmembrane region" description="Helical" evidence="7">
    <location>
        <begin position="25"/>
        <end position="46"/>
    </location>
</feature>
<feature type="transmembrane region" description="Helical" evidence="7">
    <location>
        <begin position="80"/>
        <end position="102"/>
    </location>
</feature>
<evidence type="ECO:0000256" key="2">
    <source>
        <dbReference type="ARBA" id="ARBA00022448"/>
    </source>
</evidence>
<protein>
    <submittedName>
        <fullName evidence="9">ABC transporter permease</fullName>
    </submittedName>
</protein>
<dbReference type="Proteomes" id="UP000285768">
    <property type="component" value="Chromosome"/>
</dbReference>
<keyword evidence="4 7" id="KW-0812">Transmembrane</keyword>
<feature type="domain" description="ABC transmembrane type-1" evidence="8">
    <location>
        <begin position="76"/>
        <end position="256"/>
    </location>
</feature>
<dbReference type="PROSITE" id="PS50928">
    <property type="entry name" value="ABC_TM1"/>
    <property type="match status" value="1"/>
</dbReference>
<keyword evidence="10" id="KW-1185">Reference proteome</keyword>
<comment type="similarity">
    <text evidence="7">Belongs to the binding-protein-dependent transport system permease family.</text>
</comment>